<dbReference type="PANTHER" id="PTHR24353:SF37">
    <property type="entry name" value="CAMP-DEPENDENT PROTEIN KINASE CATALYTIC SUBUNIT PRKX"/>
    <property type="match status" value="1"/>
</dbReference>
<reference evidence="8" key="1">
    <citation type="submission" date="2019-09" db="UniProtKB">
        <authorList>
            <consortium name="WormBaseParasite"/>
        </authorList>
    </citation>
    <scope>IDENTIFICATION</scope>
</reference>
<evidence type="ECO:0000256" key="2">
    <source>
        <dbReference type="ARBA" id="ARBA00022679"/>
    </source>
</evidence>
<dbReference type="PROSITE" id="PS51285">
    <property type="entry name" value="AGC_KINASE_CTER"/>
    <property type="match status" value="1"/>
</dbReference>
<keyword evidence="1" id="KW-0723">Serine/threonine-protein kinase</keyword>
<protein>
    <submittedName>
        <fullName evidence="8">AGC-kinase C-terminal domain-containing protein</fullName>
    </submittedName>
</protein>
<feature type="domain" description="AGC-kinase C-terminal" evidence="6">
    <location>
        <begin position="65"/>
        <end position="123"/>
    </location>
</feature>
<dbReference type="GO" id="GO:0004691">
    <property type="term" value="F:cAMP-dependent protein kinase activity"/>
    <property type="evidence" value="ECO:0007669"/>
    <property type="project" value="TreeGrafter"/>
</dbReference>
<dbReference type="SUPFAM" id="SSF56112">
    <property type="entry name" value="Protein kinase-like (PK-like)"/>
    <property type="match status" value="1"/>
</dbReference>
<dbReference type="AlphaFoldDB" id="A0A183GC13"/>
<evidence type="ECO:0000256" key="1">
    <source>
        <dbReference type="ARBA" id="ARBA00022527"/>
    </source>
</evidence>
<keyword evidence="4" id="KW-0418">Kinase</keyword>
<name>A0A183GC13_HELPZ</name>
<dbReference type="PANTHER" id="PTHR24353">
    <property type="entry name" value="CYCLIC NUCLEOTIDE-DEPENDENT PROTEIN KINASE"/>
    <property type="match status" value="1"/>
</dbReference>
<dbReference type="InterPro" id="IPR011009">
    <property type="entry name" value="Kinase-like_dom_sf"/>
</dbReference>
<organism evidence="7 8">
    <name type="scientific">Heligmosomoides polygyrus</name>
    <name type="common">Parasitic roundworm</name>
    <dbReference type="NCBI Taxonomy" id="6339"/>
    <lineage>
        <taxon>Eukaryota</taxon>
        <taxon>Metazoa</taxon>
        <taxon>Ecdysozoa</taxon>
        <taxon>Nematoda</taxon>
        <taxon>Chromadorea</taxon>
        <taxon>Rhabditida</taxon>
        <taxon>Rhabditina</taxon>
        <taxon>Rhabditomorpha</taxon>
        <taxon>Strongyloidea</taxon>
        <taxon>Heligmosomidae</taxon>
        <taxon>Heligmosomoides</taxon>
    </lineage>
</organism>
<evidence type="ECO:0000256" key="5">
    <source>
        <dbReference type="ARBA" id="ARBA00022840"/>
    </source>
</evidence>
<dbReference type="InterPro" id="IPR000961">
    <property type="entry name" value="AGC-kinase_C"/>
</dbReference>
<evidence type="ECO:0000313" key="7">
    <source>
        <dbReference type="Proteomes" id="UP000050761"/>
    </source>
</evidence>
<evidence type="ECO:0000256" key="4">
    <source>
        <dbReference type="ARBA" id="ARBA00022777"/>
    </source>
</evidence>
<proteinExistence type="predicted"/>
<dbReference type="GO" id="GO:0005952">
    <property type="term" value="C:cAMP-dependent protein kinase complex"/>
    <property type="evidence" value="ECO:0007669"/>
    <property type="project" value="TreeGrafter"/>
</dbReference>
<keyword evidence="5" id="KW-0067">ATP-binding</keyword>
<keyword evidence="2" id="KW-0808">Transferase</keyword>
<accession>A0A183GC13</accession>
<sequence>LIYELLCGEPPFSGDSAEDVFEAVLRGDTNFPPSIVGPARHVITSLLDKDPMRRAVNIASQEWFDGFEWDRVKSLSIQPPVVPPPFNVEDLSPLSEDANVEASPQRERDYFADWCEFRSEPAV</sequence>
<evidence type="ECO:0000256" key="3">
    <source>
        <dbReference type="ARBA" id="ARBA00022741"/>
    </source>
</evidence>
<dbReference type="Gene3D" id="1.10.510.10">
    <property type="entry name" value="Transferase(Phosphotransferase) domain 1"/>
    <property type="match status" value="1"/>
</dbReference>
<dbReference type="GO" id="GO:0005524">
    <property type="term" value="F:ATP binding"/>
    <property type="evidence" value="ECO:0007669"/>
    <property type="project" value="UniProtKB-KW"/>
</dbReference>
<keyword evidence="3" id="KW-0547">Nucleotide-binding</keyword>
<evidence type="ECO:0000313" key="8">
    <source>
        <dbReference type="WBParaSite" id="HPBE_0001967301-mRNA-1"/>
    </source>
</evidence>
<dbReference type="WBParaSite" id="HPBE_0001967301-mRNA-1">
    <property type="protein sequence ID" value="HPBE_0001967301-mRNA-1"/>
    <property type="gene ID" value="HPBE_0001967301"/>
</dbReference>
<dbReference type="Proteomes" id="UP000050761">
    <property type="component" value="Unassembled WGS sequence"/>
</dbReference>
<keyword evidence="7" id="KW-1185">Reference proteome</keyword>
<evidence type="ECO:0000259" key="6">
    <source>
        <dbReference type="PROSITE" id="PS51285"/>
    </source>
</evidence>